<protein>
    <submittedName>
        <fullName evidence="2">Uncharacterized protein</fullName>
    </submittedName>
</protein>
<evidence type="ECO:0000313" key="3">
    <source>
        <dbReference type="Proteomes" id="UP001500212"/>
    </source>
</evidence>
<evidence type="ECO:0000313" key="2">
    <source>
        <dbReference type="EMBL" id="GAA4617317.1"/>
    </source>
</evidence>
<name>A0ABP8TY92_9ACTN</name>
<feature type="signal peptide" evidence="1">
    <location>
        <begin position="1"/>
        <end position="28"/>
    </location>
</feature>
<keyword evidence="1" id="KW-0732">Signal</keyword>
<dbReference type="RefSeq" id="WP_345365554.1">
    <property type="nucleotide sequence ID" value="NZ_BAABHJ010000039.1"/>
</dbReference>
<organism evidence="2 3">
    <name type="scientific">Actinoallomurus liliacearum</name>
    <dbReference type="NCBI Taxonomy" id="1080073"/>
    <lineage>
        <taxon>Bacteria</taxon>
        <taxon>Bacillati</taxon>
        <taxon>Actinomycetota</taxon>
        <taxon>Actinomycetes</taxon>
        <taxon>Streptosporangiales</taxon>
        <taxon>Thermomonosporaceae</taxon>
        <taxon>Actinoallomurus</taxon>
    </lineage>
</organism>
<dbReference type="EMBL" id="BAABHJ010000039">
    <property type="protein sequence ID" value="GAA4617317.1"/>
    <property type="molecule type" value="Genomic_DNA"/>
</dbReference>
<sequence length="90" mass="9514">MLKNLAVTVAAAAIIGGGISAVAAPANAAPAISTARCHAHKAAGTSHWTCITPGSFCPAAAHKHYGYAYKTGKRYRCVKYSNGRWRWKRA</sequence>
<feature type="chain" id="PRO_5046689284" evidence="1">
    <location>
        <begin position="29"/>
        <end position="90"/>
    </location>
</feature>
<accession>A0ABP8TY92</accession>
<comment type="caution">
    <text evidence="2">The sequence shown here is derived from an EMBL/GenBank/DDBJ whole genome shotgun (WGS) entry which is preliminary data.</text>
</comment>
<dbReference type="Proteomes" id="UP001500212">
    <property type="component" value="Unassembled WGS sequence"/>
</dbReference>
<evidence type="ECO:0000256" key="1">
    <source>
        <dbReference type="SAM" id="SignalP"/>
    </source>
</evidence>
<keyword evidence="3" id="KW-1185">Reference proteome</keyword>
<reference evidence="3" key="1">
    <citation type="journal article" date="2019" name="Int. J. Syst. Evol. Microbiol.">
        <title>The Global Catalogue of Microorganisms (GCM) 10K type strain sequencing project: providing services to taxonomists for standard genome sequencing and annotation.</title>
        <authorList>
            <consortium name="The Broad Institute Genomics Platform"/>
            <consortium name="The Broad Institute Genome Sequencing Center for Infectious Disease"/>
            <person name="Wu L."/>
            <person name="Ma J."/>
        </authorList>
    </citation>
    <scope>NUCLEOTIDE SEQUENCE [LARGE SCALE GENOMIC DNA]</scope>
    <source>
        <strain evidence="3">JCM 17938</strain>
    </source>
</reference>
<proteinExistence type="predicted"/>
<gene>
    <name evidence="2" type="ORF">GCM10023195_77270</name>
</gene>